<dbReference type="Proteomes" id="UP000253977">
    <property type="component" value="Unassembled WGS sequence"/>
</dbReference>
<dbReference type="RefSeq" id="WP_114511216.1">
    <property type="nucleotide sequence ID" value="NZ_QPMK01000008.1"/>
</dbReference>
<reference evidence="1 2" key="1">
    <citation type="submission" date="2018-07" db="EMBL/GenBank/DDBJ databases">
        <title>Thalassococcus profundi sp. nov., a marine bacterium isolated from deep seawater of Okinawa Trough.</title>
        <authorList>
            <person name="Yu M."/>
        </authorList>
    </citation>
    <scope>NUCLEOTIDE SEQUENCE [LARGE SCALE GENOMIC DNA]</scope>
    <source>
        <strain evidence="1 2">WRAS1</strain>
    </source>
</reference>
<dbReference type="EMBL" id="QPMK01000008">
    <property type="protein sequence ID" value="RDD65940.1"/>
    <property type="molecule type" value="Genomic_DNA"/>
</dbReference>
<sequence length="211" mass="23406">MILAPEFLRDAAIGVAVVRKPEELTHLLKSDCGAALWQRKVLPDFQRWIDGLAPENLPRGRLILRPEAVRDAVAQLCDLADMPDHPHRTRLIDDIAALSDIFAKLMDACWLRLRLDAVTTNACRKFHIDAIAARLVCTYRGAGTQYGNAPRGRSPDRVVTVPTGSPILYRGTLWPARTETPLLHRSPPIEDTGETRLVLVLDPVDDPEGAL</sequence>
<protein>
    <submittedName>
        <fullName evidence="1">DUF1826 domain-containing protein</fullName>
    </submittedName>
</protein>
<dbReference type="InterPro" id="IPR014955">
    <property type="entry name" value="DUF1826"/>
</dbReference>
<accession>A0A369TL34</accession>
<evidence type="ECO:0000313" key="2">
    <source>
        <dbReference type="Proteomes" id="UP000253977"/>
    </source>
</evidence>
<gene>
    <name evidence="1" type="ORF">DU478_12015</name>
</gene>
<proteinExistence type="predicted"/>
<name>A0A369TL34_9RHOB</name>
<organism evidence="1 2">
    <name type="scientific">Thalassococcus profundi</name>
    <dbReference type="NCBI Taxonomy" id="2282382"/>
    <lineage>
        <taxon>Bacteria</taxon>
        <taxon>Pseudomonadati</taxon>
        <taxon>Pseudomonadota</taxon>
        <taxon>Alphaproteobacteria</taxon>
        <taxon>Rhodobacterales</taxon>
        <taxon>Roseobacteraceae</taxon>
        <taxon>Thalassococcus</taxon>
    </lineage>
</organism>
<comment type="caution">
    <text evidence="1">The sequence shown here is derived from an EMBL/GenBank/DDBJ whole genome shotgun (WGS) entry which is preliminary data.</text>
</comment>
<dbReference type="OrthoDB" id="5342505at2"/>
<dbReference type="Pfam" id="PF08856">
    <property type="entry name" value="DUF1826"/>
    <property type="match status" value="1"/>
</dbReference>
<keyword evidence="2" id="KW-1185">Reference proteome</keyword>
<dbReference type="AlphaFoldDB" id="A0A369TL34"/>
<evidence type="ECO:0000313" key="1">
    <source>
        <dbReference type="EMBL" id="RDD65940.1"/>
    </source>
</evidence>